<keyword evidence="2" id="KW-1185">Reference proteome</keyword>
<accession>A0A0F7KWI2</accession>
<dbReference type="Proteomes" id="UP000034392">
    <property type="component" value="Chromosome"/>
</dbReference>
<dbReference type="EMBL" id="CP011452">
    <property type="protein sequence ID" value="AKH43552.1"/>
    <property type="molecule type" value="Genomic_DNA"/>
</dbReference>
<evidence type="ECO:0000313" key="2">
    <source>
        <dbReference type="Proteomes" id="UP000034392"/>
    </source>
</evidence>
<proteinExistence type="predicted"/>
<dbReference type="KEGG" id="aay:WYH_02522"/>
<protein>
    <submittedName>
        <fullName evidence="1">Uncharacterized protein</fullName>
    </submittedName>
</protein>
<evidence type="ECO:0000313" key="1">
    <source>
        <dbReference type="EMBL" id="AKH43552.1"/>
    </source>
</evidence>
<dbReference type="AlphaFoldDB" id="A0A0F7KWI2"/>
<reference evidence="1" key="1">
    <citation type="submission" date="2015-05" db="EMBL/GenBank/DDBJ databases">
        <title>The complete genome of Altererythrobacter atlanticus strain 26DY36.</title>
        <authorList>
            <person name="Wu Y.-H."/>
            <person name="Cheng H."/>
            <person name="Wu X.-W."/>
        </authorList>
    </citation>
    <scope>NUCLEOTIDE SEQUENCE [LARGE SCALE GENOMIC DNA]</scope>
    <source>
        <strain evidence="1">26DY36</strain>
    </source>
</reference>
<dbReference type="STRING" id="1267766.WYH_02522"/>
<name>A0A0F7KWI2_9SPHN</name>
<sequence length="78" mass="9499">MRTRPASFECALQRNVELEGVEIHKGWRLIEHLVRGKLVWQWDFRHIRVSPRQRKSATPHWAKWFSFPLFMEPNDAMR</sequence>
<organism evidence="1 2">
    <name type="scientific">Croceibacterium atlanticum</name>
    <dbReference type="NCBI Taxonomy" id="1267766"/>
    <lineage>
        <taxon>Bacteria</taxon>
        <taxon>Pseudomonadati</taxon>
        <taxon>Pseudomonadota</taxon>
        <taxon>Alphaproteobacteria</taxon>
        <taxon>Sphingomonadales</taxon>
        <taxon>Erythrobacteraceae</taxon>
        <taxon>Croceibacterium</taxon>
    </lineage>
</organism>
<gene>
    <name evidence="1" type="ORF">WYH_02522</name>
</gene>